<evidence type="ECO:0000313" key="4">
    <source>
        <dbReference type="EMBL" id="KAK9806700.1"/>
    </source>
</evidence>
<protein>
    <recommendedName>
        <fullName evidence="2">Protein BCCIP homolog</fullName>
    </recommendedName>
</protein>
<feature type="compositionally biased region" description="Basic residues" evidence="3">
    <location>
        <begin position="15"/>
        <end position="30"/>
    </location>
</feature>
<dbReference type="Pfam" id="PF13862">
    <property type="entry name" value="BCCIP"/>
    <property type="match status" value="1"/>
</dbReference>
<evidence type="ECO:0000256" key="3">
    <source>
        <dbReference type="SAM" id="MobiDB-lite"/>
    </source>
</evidence>
<reference evidence="4 5" key="1">
    <citation type="journal article" date="2024" name="Nat. Commun.">
        <title>Phylogenomics reveals the evolutionary origins of lichenization in chlorophyte algae.</title>
        <authorList>
            <person name="Puginier C."/>
            <person name="Libourel C."/>
            <person name="Otte J."/>
            <person name="Skaloud P."/>
            <person name="Haon M."/>
            <person name="Grisel S."/>
            <person name="Petersen M."/>
            <person name="Berrin J.G."/>
            <person name="Delaux P.M."/>
            <person name="Dal Grande F."/>
            <person name="Keller J."/>
        </authorList>
    </citation>
    <scope>NUCLEOTIDE SEQUENCE [LARGE SCALE GENOMIC DNA]</scope>
    <source>
        <strain evidence="4 5">SAG 2036</strain>
    </source>
</reference>
<evidence type="ECO:0000313" key="5">
    <source>
        <dbReference type="Proteomes" id="UP001465755"/>
    </source>
</evidence>
<name>A0AAW1PAA0_9CHLO</name>
<accession>A0AAW1PAA0</accession>
<comment type="caution">
    <text evidence="4">The sequence shown here is derived from an EMBL/GenBank/DDBJ whole genome shotgun (WGS) entry which is preliminary data.</text>
</comment>
<dbReference type="GO" id="GO:0005634">
    <property type="term" value="C:nucleus"/>
    <property type="evidence" value="ECO:0007669"/>
    <property type="project" value="TreeGrafter"/>
</dbReference>
<evidence type="ECO:0000256" key="2">
    <source>
        <dbReference type="PIRNR" id="PIRNR028983"/>
    </source>
</evidence>
<sequence>MSPASEHKTTAQAAQKRKRKPGSEAKRKKATVAQERSHSSSEAPSDGESDLLDGQTVDCDLEFYDPSTRDETGLRDLLRPLLDGADLDLDELVTTLIQQATVGTVIKTAEDEDPLGLISVLNLETHRQLQCLRQIRAFLQRGCSDEIQISRLEEAWGQARTGLVVSERVYNCPPQLAPPLQQALFDEIQWAVEDEPSKAVQDSFRFDQYVMITRAFVTSSAALQPTNKPGKKKKKAGKVLADVVYMRPEDEYYHKHCSWSFAFAVPNRPAGYEDLDQVRLCMLLTSAQVAAARSELDRVVGNMAAGI</sequence>
<dbReference type="EMBL" id="JALJOQ010000035">
    <property type="protein sequence ID" value="KAK9806700.1"/>
    <property type="molecule type" value="Genomic_DNA"/>
</dbReference>
<dbReference type="PIRSF" id="PIRSF028983">
    <property type="entry name" value="BCP1"/>
    <property type="match status" value="1"/>
</dbReference>
<dbReference type="PANTHER" id="PTHR13261">
    <property type="entry name" value="BRCA2 AND CDKN1A INTERACTING PROTEIN"/>
    <property type="match status" value="1"/>
</dbReference>
<feature type="region of interest" description="Disordered" evidence="3">
    <location>
        <begin position="1"/>
        <end position="53"/>
    </location>
</feature>
<comment type="similarity">
    <text evidence="1 2">Belongs to the BCP1 family.</text>
</comment>
<gene>
    <name evidence="4" type="ORF">WJX73_010128</name>
</gene>
<dbReference type="InterPro" id="IPR025602">
    <property type="entry name" value="BCP1_family"/>
</dbReference>
<dbReference type="Proteomes" id="UP001465755">
    <property type="component" value="Unassembled WGS sequence"/>
</dbReference>
<dbReference type="AlphaFoldDB" id="A0AAW1PAA0"/>
<evidence type="ECO:0000256" key="1">
    <source>
        <dbReference type="ARBA" id="ARBA00006781"/>
    </source>
</evidence>
<keyword evidence="5" id="KW-1185">Reference proteome</keyword>
<organism evidence="4 5">
    <name type="scientific">Symbiochloris irregularis</name>
    <dbReference type="NCBI Taxonomy" id="706552"/>
    <lineage>
        <taxon>Eukaryota</taxon>
        <taxon>Viridiplantae</taxon>
        <taxon>Chlorophyta</taxon>
        <taxon>core chlorophytes</taxon>
        <taxon>Trebouxiophyceae</taxon>
        <taxon>Trebouxiales</taxon>
        <taxon>Trebouxiaceae</taxon>
        <taxon>Symbiochloris</taxon>
    </lineage>
</organism>
<dbReference type="PANTHER" id="PTHR13261:SF0">
    <property type="entry name" value="BRCA2 AND CDKN1A-INTERACTING PROTEIN"/>
    <property type="match status" value="1"/>
</dbReference>
<proteinExistence type="inferred from homology"/>